<dbReference type="InterPro" id="IPR036322">
    <property type="entry name" value="WD40_repeat_dom_sf"/>
</dbReference>
<dbReference type="InterPro" id="IPR052415">
    <property type="entry name" value="Diphthine_MTase"/>
</dbReference>
<evidence type="ECO:0000313" key="9">
    <source>
        <dbReference type="EMBL" id="OZJ06546.1"/>
    </source>
</evidence>
<evidence type="ECO:0000256" key="1">
    <source>
        <dbReference type="ARBA" id="ARBA00005156"/>
    </source>
</evidence>
<dbReference type="OrthoDB" id="1930760at2759"/>
<dbReference type="PROSITE" id="PS50082">
    <property type="entry name" value="WD_REPEATS_2"/>
    <property type="match status" value="1"/>
</dbReference>
<dbReference type="AlphaFoldDB" id="A0A261Y7E5"/>
<comment type="caution">
    <text evidence="9">The sequence shown here is derived from an EMBL/GenBank/DDBJ whole genome shotgun (WGS) entry which is preliminary data.</text>
</comment>
<keyword evidence="3" id="KW-0677">Repeat</keyword>
<dbReference type="EC" id="3.1.1.97" evidence="6"/>
<evidence type="ECO:0000256" key="2">
    <source>
        <dbReference type="ARBA" id="ARBA00022574"/>
    </source>
</evidence>
<proteinExistence type="inferred from homology"/>
<dbReference type="GO" id="GO:0061685">
    <property type="term" value="F:diphthine methylesterase activity"/>
    <property type="evidence" value="ECO:0007669"/>
    <property type="project" value="UniProtKB-EC"/>
</dbReference>
<dbReference type="InterPro" id="IPR015943">
    <property type="entry name" value="WD40/YVTN_repeat-like_dom_sf"/>
</dbReference>
<dbReference type="SUPFAM" id="SSF50978">
    <property type="entry name" value="WD40 repeat-like"/>
    <property type="match status" value="1"/>
</dbReference>
<dbReference type="PROSITE" id="PS50294">
    <property type="entry name" value="WD_REPEATS_REGION"/>
    <property type="match status" value="1"/>
</dbReference>
<comment type="pathway">
    <text evidence="1">Protein modification; peptidyl-diphthamide biosynthesis.</text>
</comment>
<dbReference type="PANTHER" id="PTHR46042">
    <property type="entry name" value="DIPHTHINE METHYLTRANSFERASE"/>
    <property type="match status" value="1"/>
</dbReference>
<gene>
    <name evidence="9" type="ORF">BZG36_00509</name>
</gene>
<keyword evidence="10" id="KW-1185">Reference proteome</keyword>
<accession>A0A261Y7E5</accession>
<dbReference type="InterPro" id="IPR001680">
    <property type="entry name" value="WD40_rpt"/>
</dbReference>
<keyword evidence="4" id="KW-0378">Hydrolase</keyword>
<evidence type="ECO:0000256" key="3">
    <source>
        <dbReference type="ARBA" id="ARBA00022737"/>
    </source>
</evidence>
<evidence type="ECO:0000256" key="8">
    <source>
        <dbReference type="PROSITE-ProRule" id="PRU00221"/>
    </source>
</evidence>
<dbReference type="PANTHER" id="PTHR46042:SF1">
    <property type="entry name" value="DIPHTHINE METHYLTRANSFERASE"/>
    <property type="match status" value="1"/>
</dbReference>
<dbReference type="GO" id="GO:0017183">
    <property type="term" value="P:protein histidyl modification to diphthamide"/>
    <property type="evidence" value="ECO:0007669"/>
    <property type="project" value="TreeGrafter"/>
</dbReference>
<dbReference type="Proteomes" id="UP000242875">
    <property type="component" value="Unassembled WGS sequence"/>
</dbReference>
<dbReference type="PROSITE" id="PS00678">
    <property type="entry name" value="WD_REPEATS_1"/>
    <property type="match status" value="1"/>
</dbReference>
<evidence type="ECO:0000256" key="4">
    <source>
        <dbReference type="ARBA" id="ARBA00022801"/>
    </source>
</evidence>
<name>A0A261Y7E5_9FUNG</name>
<dbReference type="Gene3D" id="2.130.10.10">
    <property type="entry name" value="YVTN repeat-like/Quinoprotein amine dehydrogenase"/>
    <property type="match status" value="1"/>
</dbReference>
<feature type="repeat" description="WD" evidence="8">
    <location>
        <begin position="114"/>
        <end position="156"/>
    </location>
</feature>
<dbReference type="EMBL" id="MVBO01000003">
    <property type="protein sequence ID" value="OZJ06546.1"/>
    <property type="molecule type" value="Genomic_DNA"/>
</dbReference>
<comment type="similarity">
    <text evidence="5">Belongs to the DPH7 family.</text>
</comment>
<evidence type="ECO:0000256" key="5">
    <source>
        <dbReference type="ARBA" id="ARBA00038092"/>
    </source>
</evidence>
<dbReference type="InterPro" id="IPR019775">
    <property type="entry name" value="WD40_repeat_CS"/>
</dbReference>
<protein>
    <recommendedName>
        <fullName evidence="6">methylated diphthine methylhydrolase</fullName>
        <ecNumber evidence="6">3.1.1.97</ecNumber>
    </recommendedName>
</protein>
<dbReference type="SMART" id="SM00320">
    <property type="entry name" value="WD40"/>
    <property type="match status" value="3"/>
</dbReference>
<evidence type="ECO:0000313" key="10">
    <source>
        <dbReference type="Proteomes" id="UP000242875"/>
    </source>
</evidence>
<organism evidence="9 10">
    <name type="scientific">Bifiguratus adelaidae</name>
    <dbReference type="NCBI Taxonomy" id="1938954"/>
    <lineage>
        <taxon>Eukaryota</taxon>
        <taxon>Fungi</taxon>
        <taxon>Fungi incertae sedis</taxon>
        <taxon>Mucoromycota</taxon>
        <taxon>Mucoromycotina</taxon>
        <taxon>Endogonomycetes</taxon>
        <taxon>Endogonales</taxon>
        <taxon>Endogonales incertae sedis</taxon>
        <taxon>Bifiguratus</taxon>
    </lineage>
</organism>
<keyword evidence="2 8" id="KW-0853">WD repeat</keyword>
<evidence type="ECO:0000256" key="7">
    <source>
        <dbReference type="ARBA" id="ARBA00047551"/>
    </source>
</evidence>
<sequence length="254" mass="28460">MYQFDSDLGKLNSKGRILTTPVEDGTLCLSLDWSNRVHSSPQKIATSHSSGDLSVIEVDGSEMRVAEQWYAHDFEAWIVGFNYWDPYVMYSGGDDCRLKAWDLRVSKETPLLVSKRHQMGVTSIQSSPHVEHLLATGSYDEHVLLWDTRSMRAPLADIPTGGGVWRLKWHPVDKHQLLSVSMHAGAFTIHVQGGIIGQRDADPVTGHVTTEFLEHKSMAYGGDWCYAPGFNVKNSLIVTCSFYDHIAHVWQSST</sequence>
<comment type="catalytic activity">
    <reaction evidence="7">
        <text>diphthine methyl ester-[translation elongation factor 2] + H2O = diphthine-[translation elongation factor 2] + methanol + H(+)</text>
        <dbReference type="Rhea" id="RHEA:42656"/>
        <dbReference type="Rhea" id="RHEA-COMP:10172"/>
        <dbReference type="Rhea" id="RHEA-COMP:10173"/>
        <dbReference type="ChEBI" id="CHEBI:15377"/>
        <dbReference type="ChEBI" id="CHEBI:15378"/>
        <dbReference type="ChEBI" id="CHEBI:17790"/>
        <dbReference type="ChEBI" id="CHEBI:79005"/>
        <dbReference type="ChEBI" id="CHEBI:82696"/>
        <dbReference type="EC" id="3.1.1.97"/>
    </reaction>
</comment>
<reference evidence="9 10" key="1">
    <citation type="journal article" date="2017" name="Mycologia">
        <title>Bifiguratus adelaidae, gen. et sp. nov., a new member of Mucoromycotina in endophytic and soil-dwelling habitats.</title>
        <authorList>
            <person name="Torres-Cruz T.J."/>
            <person name="Billingsley Tobias T.L."/>
            <person name="Almatruk M."/>
            <person name="Hesse C."/>
            <person name="Kuske C.R."/>
            <person name="Desiro A."/>
            <person name="Benucci G.M."/>
            <person name="Bonito G."/>
            <person name="Stajich J.E."/>
            <person name="Dunlap C."/>
            <person name="Arnold A.E."/>
            <person name="Porras-Alfaro A."/>
        </authorList>
    </citation>
    <scope>NUCLEOTIDE SEQUENCE [LARGE SCALE GENOMIC DNA]</scope>
    <source>
        <strain evidence="9 10">AZ0501</strain>
    </source>
</reference>
<evidence type="ECO:0000256" key="6">
    <source>
        <dbReference type="ARBA" id="ARBA00039131"/>
    </source>
</evidence>
<dbReference type="Pfam" id="PF00400">
    <property type="entry name" value="WD40"/>
    <property type="match status" value="1"/>
</dbReference>
<dbReference type="GO" id="GO:0005737">
    <property type="term" value="C:cytoplasm"/>
    <property type="evidence" value="ECO:0007669"/>
    <property type="project" value="TreeGrafter"/>
</dbReference>